<dbReference type="InterPro" id="IPR046476">
    <property type="entry name" value="DUF6797"/>
</dbReference>
<dbReference type="InterPro" id="IPR011042">
    <property type="entry name" value="6-blade_b-propeller_TolB-like"/>
</dbReference>
<dbReference type="InterPro" id="IPR011041">
    <property type="entry name" value="Quinoprot_gluc/sorb_DH_b-prop"/>
</dbReference>
<feature type="non-terminal residue" evidence="2">
    <location>
        <position position="609"/>
    </location>
</feature>
<dbReference type="Pfam" id="PF20601">
    <property type="entry name" value="DUF6797"/>
    <property type="match status" value="1"/>
</dbReference>
<sequence length="609" mass="67106">MAYEKDVHFWSLILVVLWAFVLPVESAEQGKPKKPNKKKQKIKRTKWDDMDIGPFQAYGLEVSRGGTLWRPALKGLSIKLDDNASVCFDTERLRMAVGWTGGFLKLPTGRDGLAGVPNIVGDIAFRTSMTPGWAGPEDEWAEPDPPIIKGNNVYSMGPLPRTWAKWRGHYSHGNRVVLSYSVGASSVLESPAHANGIFTRQFEITRSPSKSPMSLLVCEVEGAMGTITNNVAMLEKNGIVTAAAIIGTGVELRIERGRVIAGIKSLLPTNQFVIALWSGRKEELREFQDFTKAKLKLKPLSAFIKGGPAKWPELAITSGKLGLTPGAYVVDTITIPEKNPWNSWIRCGGFDFFKDGETAAICSVTGDVWIVSGINESLKELKWRRFATGLFQPLGLKIVNGQIFVLGRDQITRFHDLNEDGEADFYENFNNDISISNHYHEFCLNLSSDEAGNFYFIKGGNLGPATVPHHGCLIKVSKDGSQMEIIATGHRAPNGMSVGPQGQITTADNEGNWVPTSRLNLVKPGGFYGHVHTAHLTKVPTDYDKPLLWLPHQLDNSSGGQAWVTGNRWGPFEGDLLHLSYGKCSLFKIMKEEVNGGWQGAAVRFPLKF</sequence>
<dbReference type="EMBL" id="UINC01027617">
    <property type="protein sequence ID" value="SVB07159.1"/>
    <property type="molecule type" value="Genomic_DNA"/>
</dbReference>
<dbReference type="PANTHER" id="PTHR33546:SF1">
    <property type="entry name" value="LARGE, MULTIFUNCTIONAL SECRETED PROTEIN"/>
    <property type="match status" value="1"/>
</dbReference>
<gene>
    <name evidence="2" type="ORF">METZ01_LOCUS160013</name>
</gene>
<dbReference type="AlphaFoldDB" id="A0A382B0C4"/>
<accession>A0A382B0C4</accession>
<name>A0A382B0C4_9ZZZZ</name>
<organism evidence="2">
    <name type="scientific">marine metagenome</name>
    <dbReference type="NCBI Taxonomy" id="408172"/>
    <lineage>
        <taxon>unclassified sequences</taxon>
        <taxon>metagenomes</taxon>
        <taxon>ecological metagenomes</taxon>
    </lineage>
</organism>
<dbReference type="SUPFAM" id="SSF50952">
    <property type="entry name" value="Soluble quinoprotein glucose dehydrogenase"/>
    <property type="match status" value="1"/>
</dbReference>
<feature type="domain" description="DUF6797" evidence="1">
    <location>
        <begin position="86"/>
        <end position="189"/>
    </location>
</feature>
<reference evidence="2" key="1">
    <citation type="submission" date="2018-05" db="EMBL/GenBank/DDBJ databases">
        <authorList>
            <person name="Lanie J.A."/>
            <person name="Ng W.-L."/>
            <person name="Kazmierczak K.M."/>
            <person name="Andrzejewski T.M."/>
            <person name="Davidsen T.M."/>
            <person name="Wayne K.J."/>
            <person name="Tettelin H."/>
            <person name="Glass J.I."/>
            <person name="Rusch D."/>
            <person name="Podicherti R."/>
            <person name="Tsui H.-C.T."/>
            <person name="Winkler M.E."/>
        </authorList>
    </citation>
    <scope>NUCLEOTIDE SEQUENCE</scope>
</reference>
<dbReference type="Gene3D" id="2.120.10.30">
    <property type="entry name" value="TolB, C-terminal domain"/>
    <property type="match status" value="1"/>
</dbReference>
<evidence type="ECO:0000313" key="2">
    <source>
        <dbReference type="EMBL" id="SVB07159.1"/>
    </source>
</evidence>
<proteinExistence type="predicted"/>
<protein>
    <recommendedName>
        <fullName evidence="1">DUF6797 domain-containing protein</fullName>
    </recommendedName>
</protein>
<evidence type="ECO:0000259" key="1">
    <source>
        <dbReference type="Pfam" id="PF20601"/>
    </source>
</evidence>
<dbReference type="PANTHER" id="PTHR33546">
    <property type="entry name" value="LARGE, MULTIFUNCTIONAL SECRETED PROTEIN-RELATED"/>
    <property type="match status" value="1"/>
</dbReference>